<dbReference type="PROSITE" id="PS00092">
    <property type="entry name" value="N6_MTASE"/>
    <property type="match status" value="1"/>
</dbReference>
<evidence type="ECO:0000256" key="5">
    <source>
        <dbReference type="ARBA" id="ARBA00022679"/>
    </source>
</evidence>
<feature type="domain" description="Ribosomal RNA large subunit methyltransferase K/L-like methyltransferase" evidence="12">
    <location>
        <begin position="181"/>
        <end position="295"/>
    </location>
</feature>
<organism evidence="14 15">
    <name type="scientific">Polychaeton citri CBS 116435</name>
    <dbReference type="NCBI Taxonomy" id="1314669"/>
    <lineage>
        <taxon>Eukaryota</taxon>
        <taxon>Fungi</taxon>
        <taxon>Dikarya</taxon>
        <taxon>Ascomycota</taxon>
        <taxon>Pezizomycotina</taxon>
        <taxon>Dothideomycetes</taxon>
        <taxon>Dothideomycetidae</taxon>
        <taxon>Capnodiales</taxon>
        <taxon>Capnodiaceae</taxon>
        <taxon>Polychaeton</taxon>
    </lineage>
</organism>
<dbReference type="SUPFAM" id="SSF53335">
    <property type="entry name" value="S-adenosyl-L-methionine-dependent methyltransferases"/>
    <property type="match status" value="1"/>
</dbReference>
<dbReference type="Pfam" id="PF25904">
    <property type="entry name" value="Tmrp11_N"/>
    <property type="match status" value="1"/>
</dbReference>
<comment type="caution">
    <text evidence="14">The sequence shown here is derived from an EMBL/GenBank/DDBJ whole genome shotgun (WGS) entry which is preliminary data.</text>
</comment>
<evidence type="ECO:0000256" key="9">
    <source>
        <dbReference type="ARBA" id="ARBA00066937"/>
    </source>
</evidence>
<keyword evidence="5 10" id="KW-0808">Transferase</keyword>
<accession>A0A9P4QAI9</accession>
<dbReference type="InterPro" id="IPR059073">
    <property type="entry name" value="TRMT11_N"/>
</dbReference>
<keyword evidence="15" id="KW-1185">Reference proteome</keyword>
<evidence type="ECO:0000256" key="8">
    <source>
        <dbReference type="ARBA" id="ARBA00022884"/>
    </source>
</evidence>
<comment type="similarity">
    <text evidence="10">Belongs to the class I-like SAM-binding methyltransferase superfamily. TRM11 methyltransferase family.</text>
</comment>
<dbReference type="PROSITE" id="PS51627">
    <property type="entry name" value="SAM_MT_TRM11"/>
    <property type="match status" value="1"/>
</dbReference>
<evidence type="ECO:0000313" key="14">
    <source>
        <dbReference type="EMBL" id="KAF2722829.1"/>
    </source>
</evidence>
<evidence type="ECO:0000259" key="13">
    <source>
        <dbReference type="Pfam" id="PF25904"/>
    </source>
</evidence>
<evidence type="ECO:0000256" key="3">
    <source>
        <dbReference type="ARBA" id="ARBA00022555"/>
    </source>
</evidence>
<reference evidence="14" key="1">
    <citation type="journal article" date="2020" name="Stud. Mycol.">
        <title>101 Dothideomycetes genomes: a test case for predicting lifestyles and emergence of pathogens.</title>
        <authorList>
            <person name="Haridas S."/>
            <person name="Albert R."/>
            <person name="Binder M."/>
            <person name="Bloem J."/>
            <person name="Labutti K."/>
            <person name="Salamov A."/>
            <person name="Andreopoulos B."/>
            <person name="Baker S."/>
            <person name="Barry K."/>
            <person name="Bills G."/>
            <person name="Bluhm B."/>
            <person name="Cannon C."/>
            <person name="Castanera R."/>
            <person name="Culley D."/>
            <person name="Daum C."/>
            <person name="Ezra D."/>
            <person name="Gonzalez J."/>
            <person name="Henrissat B."/>
            <person name="Kuo A."/>
            <person name="Liang C."/>
            <person name="Lipzen A."/>
            <person name="Lutzoni F."/>
            <person name="Magnuson J."/>
            <person name="Mondo S."/>
            <person name="Nolan M."/>
            <person name="Ohm R."/>
            <person name="Pangilinan J."/>
            <person name="Park H.-J."/>
            <person name="Ramirez L."/>
            <person name="Alfaro M."/>
            <person name="Sun H."/>
            <person name="Tritt A."/>
            <person name="Yoshinaga Y."/>
            <person name="Zwiers L.-H."/>
            <person name="Turgeon B."/>
            <person name="Goodwin S."/>
            <person name="Spatafora J."/>
            <person name="Crous P."/>
            <person name="Grigoriev I."/>
        </authorList>
    </citation>
    <scope>NUCLEOTIDE SEQUENCE</scope>
    <source>
        <strain evidence="14">CBS 116435</strain>
    </source>
</reference>
<dbReference type="GO" id="GO:0032259">
    <property type="term" value="P:methylation"/>
    <property type="evidence" value="ECO:0007669"/>
    <property type="project" value="UniProtKB-UniRule"/>
</dbReference>
<evidence type="ECO:0000313" key="15">
    <source>
        <dbReference type="Proteomes" id="UP000799441"/>
    </source>
</evidence>
<evidence type="ECO:0000259" key="12">
    <source>
        <dbReference type="Pfam" id="PF01170"/>
    </source>
</evidence>
<dbReference type="EC" id="2.1.1.214" evidence="9"/>
<dbReference type="Proteomes" id="UP000799441">
    <property type="component" value="Unassembled WGS sequence"/>
</dbReference>
<dbReference type="GO" id="GO:0043527">
    <property type="term" value="C:tRNA methyltransferase complex"/>
    <property type="evidence" value="ECO:0007669"/>
    <property type="project" value="UniProtKB-ARBA"/>
</dbReference>
<sequence>MEFLIRLVQWHETFRKPEIDALADLAGIRVHWRRYSDNSPFAIVSLTGSQEPLVLAKALIERSILGFEIYELWGEGVDYASLHGDIRRRTEALWQEYRQPSFRFNFDSFQGTRTQSQQRDIIEGFVYMGFEGRIKMNKPDETFTIFEEYLSPTASSPTELFFGRLVGQSDRKAIGKYNLKKRAYISTTSMDAELTLVTANIAHAAPGKIAYDPFVGTGSFPIACAHFGSVVFGSDMDGRMIRGKKGRNVEANFRQYGTLPSYLGGFTADLTNTPLQRRRLLDAILCDPPYGVREGLKVLGSEKEHLQKEVLLANGLPAHLQNNYIPPKKPYSFSRMLDDILHFSTETLVDNGRLCMWMPVAGANVDDEDTENPPTDAETGEVEPQPQQEEYPVPEHPALEVLSVSVQHFNKWSRRMIAYRRRRDEDVDQELLIAYLAQRQLVAESDRKGHKEKADDLNAFRKKYFSGFK</sequence>
<dbReference type="AlphaFoldDB" id="A0A9P4QAI9"/>
<keyword evidence="3 10" id="KW-0820">tRNA-binding</keyword>
<dbReference type="EMBL" id="MU003780">
    <property type="protein sequence ID" value="KAF2722829.1"/>
    <property type="molecule type" value="Genomic_DNA"/>
</dbReference>
<evidence type="ECO:0000256" key="7">
    <source>
        <dbReference type="ARBA" id="ARBA00022694"/>
    </source>
</evidence>
<dbReference type="GO" id="GO:0000049">
    <property type="term" value="F:tRNA binding"/>
    <property type="evidence" value="ECO:0007669"/>
    <property type="project" value="UniProtKB-UniRule"/>
</dbReference>
<dbReference type="InterPro" id="IPR016691">
    <property type="entry name" value="TRMT11"/>
</dbReference>
<dbReference type="InterPro" id="IPR000241">
    <property type="entry name" value="RlmKL-like_Mtase"/>
</dbReference>
<evidence type="ECO:0000256" key="11">
    <source>
        <dbReference type="SAM" id="MobiDB-lite"/>
    </source>
</evidence>
<keyword evidence="2" id="KW-0963">Cytoplasm</keyword>
<dbReference type="OrthoDB" id="296065at2759"/>
<name>A0A9P4QAI9_9PEZI</name>
<evidence type="ECO:0000256" key="2">
    <source>
        <dbReference type="ARBA" id="ARBA00022490"/>
    </source>
</evidence>
<keyword evidence="4 10" id="KW-0489">Methyltransferase</keyword>
<feature type="domain" description="tRNA (guanine(10)-N(2))-methyltransferase TRMT11 N-terminal" evidence="13">
    <location>
        <begin position="1"/>
        <end position="171"/>
    </location>
</feature>
<dbReference type="GO" id="GO:0008033">
    <property type="term" value="P:tRNA processing"/>
    <property type="evidence" value="ECO:0007669"/>
    <property type="project" value="UniProtKB-UniRule"/>
</dbReference>
<dbReference type="GO" id="GO:0160102">
    <property type="term" value="F:tRNA (guanine(10)-N2)-methyltransferase activity"/>
    <property type="evidence" value="ECO:0007669"/>
    <property type="project" value="UniProtKB-EC"/>
</dbReference>
<dbReference type="InterPro" id="IPR002052">
    <property type="entry name" value="DNA_methylase_N6_adenine_CS"/>
</dbReference>
<comment type="subcellular location">
    <subcellularLocation>
        <location evidence="1">Cytoplasm</location>
    </subcellularLocation>
</comment>
<evidence type="ECO:0000256" key="1">
    <source>
        <dbReference type="ARBA" id="ARBA00004496"/>
    </source>
</evidence>
<keyword evidence="8 10" id="KW-0694">RNA-binding</keyword>
<dbReference type="Pfam" id="PF01170">
    <property type="entry name" value="UPF0020"/>
    <property type="match status" value="1"/>
</dbReference>
<dbReference type="Gene3D" id="3.40.50.150">
    <property type="entry name" value="Vaccinia Virus protein VP39"/>
    <property type="match status" value="1"/>
</dbReference>
<proteinExistence type="inferred from homology"/>
<dbReference type="PANTHER" id="PTHR13370">
    <property type="entry name" value="RNA METHYLASE-RELATED"/>
    <property type="match status" value="1"/>
</dbReference>
<dbReference type="InterPro" id="IPR029063">
    <property type="entry name" value="SAM-dependent_MTases_sf"/>
</dbReference>
<dbReference type="GO" id="GO:0005737">
    <property type="term" value="C:cytoplasm"/>
    <property type="evidence" value="ECO:0007669"/>
    <property type="project" value="UniProtKB-SubCell"/>
</dbReference>
<evidence type="ECO:0000256" key="10">
    <source>
        <dbReference type="PROSITE-ProRule" id="PRU00959"/>
    </source>
</evidence>
<evidence type="ECO:0000256" key="4">
    <source>
        <dbReference type="ARBA" id="ARBA00022603"/>
    </source>
</evidence>
<dbReference type="PANTHER" id="PTHR13370:SF3">
    <property type="entry name" value="TRNA (GUANINE(10)-N2)-METHYLTRANSFERASE HOMOLOG"/>
    <property type="match status" value="1"/>
</dbReference>
<protein>
    <recommendedName>
        <fullName evidence="9">tRNA (guanine(10)-N(2))-methyltransferase</fullName>
        <ecNumber evidence="9">2.1.1.214</ecNumber>
    </recommendedName>
</protein>
<keyword evidence="7 10" id="KW-0819">tRNA processing</keyword>
<dbReference type="PIRSF" id="PIRSF017259">
    <property type="entry name" value="tRNA_mtfrase_TRM11"/>
    <property type="match status" value="1"/>
</dbReference>
<gene>
    <name evidence="14" type="ORF">K431DRAFT_40588</name>
</gene>
<keyword evidence="6 10" id="KW-0949">S-adenosyl-L-methionine</keyword>
<feature type="region of interest" description="Disordered" evidence="11">
    <location>
        <begin position="364"/>
        <end position="389"/>
    </location>
</feature>
<evidence type="ECO:0000256" key="6">
    <source>
        <dbReference type="ARBA" id="ARBA00022691"/>
    </source>
</evidence>